<reference evidence="4 5" key="1">
    <citation type="journal article" date="2014" name="Int. J. Syst. Evol. Microbiol.">
        <title>Thermococcus paralvinellae sp. nov. and Thermococcus cleftensis sp. nov. of hyperthermophilic heterotrophs from deep-sea hydrothermal vents.</title>
        <authorList>
            <person name="Hensley S.A."/>
            <person name="Jung J.H."/>
            <person name="Park C.S."/>
            <person name="Holden J.F."/>
        </authorList>
    </citation>
    <scope>NUCLEOTIDE SEQUENCE [LARGE SCALE GENOMIC DNA]</scope>
    <source>
        <strain evidence="4 5">ES1</strain>
    </source>
</reference>
<dbReference type="Proteomes" id="UP000019027">
    <property type="component" value="Chromosome"/>
</dbReference>
<keyword evidence="3" id="KW-0812">Transmembrane</keyword>
<organism evidence="4 5">
    <name type="scientific">Thermococcus paralvinellae</name>
    <dbReference type="NCBI Taxonomy" id="582419"/>
    <lineage>
        <taxon>Archaea</taxon>
        <taxon>Methanobacteriati</taxon>
        <taxon>Methanobacteriota</taxon>
        <taxon>Thermococci</taxon>
        <taxon>Thermococcales</taxon>
        <taxon>Thermococcaceae</taxon>
        <taxon>Thermococcus</taxon>
    </lineage>
</organism>
<dbReference type="EMBL" id="CP006965">
    <property type="protein sequence ID" value="AHF80959.1"/>
    <property type="molecule type" value="Genomic_DNA"/>
</dbReference>
<evidence type="ECO:0000256" key="2">
    <source>
        <dbReference type="SAM" id="MobiDB-lite"/>
    </source>
</evidence>
<keyword evidence="3" id="KW-1133">Transmembrane helix</keyword>
<name>W0I4J1_9EURY</name>
<dbReference type="OrthoDB" id="103682at2157"/>
<accession>W0I4J1</accession>
<feature type="coiled-coil region" evidence="1">
    <location>
        <begin position="33"/>
        <end position="114"/>
    </location>
</feature>
<feature type="region of interest" description="Disordered" evidence="2">
    <location>
        <begin position="148"/>
        <end position="178"/>
    </location>
</feature>
<keyword evidence="1" id="KW-0175">Coiled coil</keyword>
<keyword evidence="3" id="KW-0472">Membrane</keyword>
<dbReference type="AlphaFoldDB" id="W0I4J1"/>
<evidence type="ECO:0000313" key="5">
    <source>
        <dbReference type="Proteomes" id="UP000019027"/>
    </source>
</evidence>
<dbReference type="HOGENOM" id="CLU_1507461_0_0_2"/>
<dbReference type="GeneID" id="24905920"/>
<keyword evidence="5" id="KW-1185">Reference proteome</keyword>
<dbReference type="STRING" id="582419.TES1_1583"/>
<feature type="transmembrane region" description="Helical" evidence="3">
    <location>
        <begin position="125"/>
        <end position="144"/>
    </location>
</feature>
<proteinExistence type="predicted"/>
<evidence type="ECO:0000313" key="4">
    <source>
        <dbReference type="EMBL" id="AHF80959.1"/>
    </source>
</evidence>
<sequence>MEKRMVSLTFLILLLFVSFVLAGDPQTSPQQTSQTSNNELAECEANLSLLQQQLQGLNQTLENVTRERDYYKTLYENVTVNVTNLELIQIKQNITILNQQIQQLNMSLVNIERKIYDIKVWSVELAFGSIVGVTLLNSLVYYAFEKRRDKPPQEKEEKEKGEERKNGFKGARHPESHS</sequence>
<dbReference type="KEGG" id="ths:TES1_1583"/>
<protein>
    <submittedName>
        <fullName evidence="4">Uncharacterized protein</fullName>
    </submittedName>
</protein>
<evidence type="ECO:0000256" key="3">
    <source>
        <dbReference type="SAM" id="Phobius"/>
    </source>
</evidence>
<gene>
    <name evidence="4" type="ORF">TES1_1583</name>
</gene>
<dbReference type="RefSeq" id="WP_042681846.1">
    <property type="nucleotide sequence ID" value="NZ_CP006965.1"/>
</dbReference>
<evidence type="ECO:0000256" key="1">
    <source>
        <dbReference type="SAM" id="Coils"/>
    </source>
</evidence>